<evidence type="ECO:0000256" key="3">
    <source>
        <dbReference type="ARBA" id="ARBA00022801"/>
    </source>
</evidence>
<dbReference type="InterPro" id="IPR029058">
    <property type="entry name" value="AB_hydrolase_fold"/>
</dbReference>
<evidence type="ECO:0000256" key="4">
    <source>
        <dbReference type="ARBA" id="ARBA00022825"/>
    </source>
</evidence>
<evidence type="ECO:0000256" key="2">
    <source>
        <dbReference type="ARBA" id="ARBA00022670"/>
    </source>
</evidence>
<dbReference type="AlphaFoldDB" id="A0A318MXC9"/>
<dbReference type="GO" id="GO:0006508">
    <property type="term" value="P:proteolysis"/>
    <property type="evidence" value="ECO:0007669"/>
    <property type="project" value="UniProtKB-KW"/>
</dbReference>
<evidence type="ECO:0000313" key="8">
    <source>
        <dbReference type="Proteomes" id="UP000247565"/>
    </source>
</evidence>
<dbReference type="Gene3D" id="2.130.10.120">
    <property type="entry name" value="Prolyl oligopeptidase, N-terminal domain"/>
    <property type="match status" value="1"/>
</dbReference>
<dbReference type="EMBL" id="QGLT01000002">
    <property type="protein sequence ID" value="PXZ00778.1"/>
    <property type="molecule type" value="Genomic_DNA"/>
</dbReference>
<dbReference type="Pfam" id="PF02897">
    <property type="entry name" value="Peptidase_S9_N"/>
    <property type="match status" value="1"/>
</dbReference>
<dbReference type="Proteomes" id="UP000247565">
    <property type="component" value="Unassembled WGS sequence"/>
</dbReference>
<proteinExistence type="inferred from homology"/>
<keyword evidence="8" id="KW-1185">Reference proteome</keyword>
<dbReference type="InterPro" id="IPR023302">
    <property type="entry name" value="Pept_S9A_N"/>
</dbReference>
<sequence>MSSILPPKAPKKEKIIKQLGFTRTDPYAWLKDDNWQEVLSNPSKLKKEIKQYLEQENNYANKIMQQTKPLQNKLFLSLKSKLADKESSPELPDGSWIYYSRFEEGKEHKSFYRKSIHDFGEQLLIDPNIQASTIDYYKIGSVSHSPNHKYFAYIEDTQGSEIWHLKIKNLETGDVLPQSISPCSGSYCFSPCSQYIFWVYRDDQGRPTAIYRHHIATSQDTLVYKEKNSGFFINIERSLSNQWIYITANNHDTSEVWIISGQHPTHAAICFKKRRTGVFYKITDWNNHFIIYTNEDNAYNFKLMRLPIPNNLIQDKIERKNWQNWINHNPDIYLMEFKAFKNYFIRLERHEVNTKIIITNTNDENEIISGDEDAYFLSLDETLEYDTEWLRYSYQSPTTPRCWNRFHIPTGKKEIIKQQKIPCGYNSSLYKSKRIWAIANDGEKIPMTLTYRKDIELNGKNPTLLYGYGSYGYAIDPVFSITALNYIEQGWIYAIAHIRGGSEKGWNWFMEGRRFNKINTFTDFICCADYLVEQNYTQPKKIVADGRSAGGMVMGYIANERPDLFAAIIAVVPFVDILNTMSDITLPLTPPEWPEWGNPLKDSKAYQYIASYSPYDNIKEQDYPAILAMGGLTDPRVTYWEPSKWIAKLRDHNISSNPLLLKINMDSGHGGAAGRYTALKEAAFIQAFAISIIKKEL</sequence>
<dbReference type="RefSeq" id="WP_110438919.1">
    <property type="nucleotide sequence ID" value="NZ_CP046393.1"/>
</dbReference>
<comment type="similarity">
    <text evidence="1">Belongs to the peptidase S9A family.</text>
</comment>
<keyword evidence="3" id="KW-0378">Hydrolase</keyword>
<dbReference type="SUPFAM" id="SSF53474">
    <property type="entry name" value="alpha/beta-Hydrolases"/>
    <property type="match status" value="1"/>
</dbReference>
<feature type="domain" description="Peptidase S9 prolyl oligopeptidase catalytic" evidence="5">
    <location>
        <begin position="480"/>
        <end position="694"/>
    </location>
</feature>
<evidence type="ECO:0000259" key="6">
    <source>
        <dbReference type="Pfam" id="PF02897"/>
    </source>
</evidence>
<dbReference type="Pfam" id="PF00326">
    <property type="entry name" value="Peptidase_S9"/>
    <property type="match status" value="1"/>
</dbReference>
<dbReference type="InterPro" id="IPR002470">
    <property type="entry name" value="Peptidase_S9A"/>
</dbReference>
<feature type="domain" description="Peptidase S9A N-terminal" evidence="6">
    <location>
        <begin position="7"/>
        <end position="419"/>
    </location>
</feature>
<dbReference type="PRINTS" id="PR00862">
    <property type="entry name" value="PROLIGOPTASE"/>
</dbReference>
<dbReference type="OrthoDB" id="9801421at2"/>
<dbReference type="InterPro" id="IPR001375">
    <property type="entry name" value="Peptidase_S9_cat"/>
</dbReference>
<keyword evidence="4" id="KW-0720">Serine protease</keyword>
<dbReference type="GO" id="GO:0004252">
    <property type="term" value="F:serine-type endopeptidase activity"/>
    <property type="evidence" value="ECO:0007669"/>
    <property type="project" value="InterPro"/>
</dbReference>
<evidence type="ECO:0000313" key="7">
    <source>
        <dbReference type="EMBL" id="PXZ00778.1"/>
    </source>
</evidence>
<evidence type="ECO:0000259" key="5">
    <source>
        <dbReference type="Pfam" id="PF00326"/>
    </source>
</evidence>
<comment type="caution">
    <text evidence="7">The sequence shown here is derived from an EMBL/GenBank/DDBJ whole genome shotgun (WGS) entry which is preliminary data.</text>
</comment>
<dbReference type="InterPro" id="IPR051543">
    <property type="entry name" value="Serine_Peptidase_S9A"/>
</dbReference>
<dbReference type="Gene3D" id="3.40.50.1820">
    <property type="entry name" value="alpha/beta hydrolase"/>
    <property type="match status" value="1"/>
</dbReference>
<protein>
    <submittedName>
        <fullName evidence="7">S9 family peptidase</fullName>
    </submittedName>
</protein>
<keyword evidence="2" id="KW-0645">Protease</keyword>
<gene>
    <name evidence="7" type="ORF">DK869_05130</name>
</gene>
<dbReference type="PANTHER" id="PTHR11757:SF19">
    <property type="entry name" value="PROLYL ENDOPEPTIDASE-LIKE"/>
    <property type="match status" value="1"/>
</dbReference>
<evidence type="ECO:0000256" key="1">
    <source>
        <dbReference type="ARBA" id="ARBA00005228"/>
    </source>
</evidence>
<accession>A0A318MXC9</accession>
<dbReference type="PANTHER" id="PTHR11757">
    <property type="entry name" value="PROTEASE FAMILY S9A OLIGOPEPTIDASE"/>
    <property type="match status" value="1"/>
</dbReference>
<dbReference type="SUPFAM" id="SSF50993">
    <property type="entry name" value="Peptidase/esterase 'gauge' domain"/>
    <property type="match status" value="1"/>
</dbReference>
<name>A0A318MXC9_9PROT</name>
<reference evidence="7 8" key="1">
    <citation type="submission" date="2018-05" db="EMBL/GenBank/DDBJ databases">
        <title>Reference genomes for bee gut microbiota database.</title>
        <authorList>
            <person name="Ellegaard K.M."/>
        </authorList>
    </citation>
    <scope>NUCLEOTIDE SEQUENCE [LARGE SCALE GENOMIC DNA]</scope>
    <source>
        <strain evidence="7 8">ESL0284</strain>
    </source>
</reference>
<organism evidence="7 8">
    <name type="scientific">Commensalibacter melissae</name>
    <dbReference type="NCBI Taxonomy" id="2070537"/>
    <lineage>
        <taxon>Bacteria</taxon>
        <taxon>Pseudomonadati</taxon>
        <taxon>Pseudomonadota</taxon>
        <taxon>Alphaproteobacteria</taxon>
        <taxon>Acetobacterales</taxon>
        <taxon>Acetobacteraceae</taxon>
    </lineage>
</organism>